<gene>
    <name evidence="2" type="ORF">ACFQZI_08705</name>
</gene>
<sequence length="166" mass="18816">MSSDWSKTESLKYLQDKVNEVRTAMLTTYNEEKGFNSRPMGTADIDEEGNIWFFTNEYSPKASEISVENTVSLTYSDVKNHTYLSIVAEASLVDDKAKMKELWNPFIKAFFPEGLDDPKLTLLKVVPTDAEYWDSSSSSMVVLFNMLKASLTGKQYDEGKHGKIDL</sequence>
<dbReference type="PANTHER" id="PTHR34818">
    <property type="entry name" value="PROTEIN BLI-3"/>
    <property type="match status" value="1"/>
</dbReference>
<evidence type="ECO:0000313" key="3">
    <source>
        <dbReference type="Proteomes" id="UP001597073"/>
    </source>
</evidence>
<dbReference type="Pfam" id="PF16242">
    <property type="entry name" value="Pyrid_ox_like"/>
    <property type="match status" value="1"/>
</dbReference>
<feature type="domain" description="General stress protein FMN-binding split barrel" evidence="1">
    <location>
        <begin position="10"/>
        <end position="157"/>
    </location>
</feature>
<evidence type="ECO:0000259" key="1">
    <source>
        <dbReference type="Pfam" id="PF16242"/>
    </source>
</evidence>
<proteinExistence type="predicted"/>
<reference evidence="3" key="1">
    <citation type="journal article" date="2019" name="Int. J. Syst. Evol. Microbiol.">
        <title>The Global Catalogue of Microorganisms (GCM) 10K type strain sequencing project: providing services to taxonomists for standard genome sequencing and annotation.</title>
        <authorList>
            <consortium name="The Broad Institute Genomics Platform"/>
            <consortium name="The Broad Institute Genome Sequencing Center for Infectious Disease"/>
            <person name="Wu L."/>
            <person name="Ma J."/>
        </authorList>
    </citation>
    <scope>NUCLEOTIDE SEQUENCE [LARGE SCALE GENOMIC DNA]</scope>
    <source>
        <strain evidence="3">CCUG 60742</strain>
    </source>
</reference>
<comment type="caution">
    <text evidence="2">The sequence shown here is derived from an EMBL/GenBank/DDBJ whole genome shotgun (WGS) entry which is preliminary data.</text>
</comment>
<dbReference type="InterPro" id="IPR052917">
    <property type="entry name" value="Stress-Dev_Protein"/>
</dbReference>
<dbReference type="RefSeq" id="WP_377141214.1">
    <property type="nucleotide sequence ID" value="NZ_JBHTIA010000003.1"/>
</dbReference>
<dbReference type="InterPro" id="IPR038725">
    <property type="entry name" value="YdaG_split_barrel_FMN-bd"/>
</dbReference>
<dbReference type="Proteomes" id="UP001597073">
    <property type="component" value="Unassembled WGS sequence"/>
</dbReference>
<protein>
    <submittedName>
        <fullName evidence="2">Pyridoxamine 5'-phosphate oxidase family protein</fullName>
    </submittedName>
</protein>
<dbReference type="EMBL" id="JBHTIA010000003">
    <property type="protein sequence ID" value="MFD0764933.1"/>
    <property type="molecule type" value="Genomic_DNA"/>
</dbReference>
<name>A0ABW2ZFE9_9SPHI</name>
<dbReference type="Gene3D" id="2.30.110.10">
    <property type="entry name" value="Electron Transport, Fmn-binding Protein, Chain A"/>
    <property type="match status" value="1"/>
</dbReference>
<accession>A0ABW2ZFE9</accession>
<organism evidence="2 3">
    <name type="scientific">Mucilaginibacter lutimaris</name>
    <dbReference type="NCBI Taxonomy" id="931629"/>
    <lineage>
        <taxon>Bacteria</taxon>
        <taxon>Pseudomonadati</taxon>
        <taxon>Bacteroidota</taxon>
        <taxon>Sphingobacteriia</taxon>
        <taxon>Sphingobacteriales</taxon>
        <taxon>Sphingobacteriaceae</taxon>
        <taxon>Mucilaginibacter</taxon>
    </lineage>
</organism>
<evidence type="ECO:0000313" key="2">
    <source>
        <dbReference type="EMBL" id="MFD0764933.1"/>
    </source>
</evidence>
<keyword evidence="3" id="KW-1185">Reference proteome</keyword>
<dbReference type="PANTHER" id="PTHR34818:SF1">
    <property type="entry name" value="PROTEIN BLI-3"/>
    <property type="match status" value="1"/>
</dbReference>
<dbReference type="InterPro" id="IPR012349">
    <property type="entry name" value="Split_barrel_FMN-bd"/>
</dbReference>
<dbReference type="SUPFAM" id="SSF50475">
    <property type="entry name" value="FMN-binding split barrel"/>
    <property type="match status" value="1"/>
</dbReference>